<dbReference type="GO" id="GO:0016020">
    <property type="term" value="C:membrane"/>
    <property type="evidence" value="ECO:0007669"/>
    <property type="project" value="UniProtKB-SubCell"/>
</dbReference>
<keyword evidence="4 5" id="KW-0472">Membrane</keyword>
<feature type="transmembrane region" description="Helical" evidence="5">
    <location>
        <begin position="115"/>
        <end position="136"/>
    </location>
</feature>
<dbReference type="AlphaFoldDB" id="A0A2A5WFE0"/>
<dbReference type="InterPro" id="IPR009915">
    <property type="entry name" value="NnrU_dom"/>
</dbReference>
<evidence type="ECO:0000256" key="3">
    <source>
        <dbReference type="ARBA" id="ARBA00022989"/>
    </source>
</evidence>
<reference evidence="7 8" key="1">
    <citation type="submission" date="2017-08" db="EMBL/GenBank/DDBJ databases">
        <title>Fine stratification of microbial communities through a metagenomic profile of the photic zone.</title>
        <authorList>
            <person name="Haro-Moreno J.M."/>
            <person name="Lopez-Perez M."/>
            <person name="De La Torre J."/>
            <person name="Picazo A."/>
            <person name="Camacho A."/>
            <person name="Rodriguez-Valera F."/>
        </authorList>
    </citation>
    <scope>NUCLEOTIDE SEQUENCE [LARGE SCALE GENOMIC DNA]</scope>
    <source>
        <strain evidence="7">MED-G28</strain>
    </source>
</reference>
<gene>
    <name evidence="7" type="ORF">CNF02_02835</name>
</gene>
<evidence type="ECO:0000256" key="4">
    <source>
        <dbReference type="ARBA" id="ARBA00023136"/>
    </source>
</evidence>
<accession>A0A2A5WFE0</accession>
<comment type="subcellular location">
    <subcellularLocation>
        <location evidence="1">Membrane</location>
        <topology evidence="1">Multi-pass membrane protein</topology>
    </subcellularLocation>
</comment>
<name>A0A2A5WFE0_9GAMM</name>
<feature type="transmembrane region" description="Helical" evidence="5">
    <location>
        <begin position="156"/>
        <end position="175"/>
    </location>
</feature>
<evidence type="ECO:0000259" key="6">
    <source>
        <dbReference type="Pfam" id="PF07298"/>
    </source>
</evidence>
<feature type="transmembrane region" description="Helical" evidence="5">
    <location>
        <begin position="34"/>
        <end position="54"/>
    </location>
</feature>
<dbReference type="Pfam" id="PF07298">
    <property type="entry name" value="NnrU"/>
    <property type="match status" value="1"/>
</dbReference>
<evidence type="ECO:0000256" key="1">
    <source>
        <dbReference type="ARBA" id="ARBA00004141"/>
    </source>
</evidence>
<feature type="transmembrane region" description="Helical" evidence="5">
    <location>
        <begin position="75"/>
        <end position="95"/>
    </location>
</feature>
<keyword evidence="2 5" id="KW-0812">Transmembrane</keyword>
<proteinExistence type="predicted"/>
<comment type="caution">
    <text evidence="7">The sequence shown here is derived from an EMBL/GenBank/DDBJ whole genome shotgun (WGS) entry which is preliminary data.</text>
</comment>
<dbReference type="Proteomes" id="UP000219329">
    <property type="component" value="Unassembled WGS sequence"/>
</dbReference>
<evidence type="ECO:0000313" key="8">
    <source>
        <dbReference type="Proteomes" id="UP000219329"/>
    </source>
</evidence>
<evidence type="ECO:0000256" key="2">
    <source>
        <dbReference type="ARBA" id="ARBA00022692"/>
    </source>
</evidence>
<feature type="domain" description="NnrU" evidence="6">
    <location>
        <begin position="3"/>
        <end position="183"/>
    </location>
</feature>
<evidence type="ECO:0000256" key="5">
    <source>
        <dbReference type="SAM" id="Phobius"/>
    </source>
</evidence>
<keyword evidence="3 5" id="KW-1133">Transmembrane helix</keyword>
<evidence type="ECO:0000313" key="7">
    <source>
        <dbReference type="EMBL" id="PDH34978.1"/>
    </source>
</evidence>
<sequence length="188" mass="21162">MLILILGLLLFFIPHLLREFGLRDSFIAHMPNRTAYTGLFSLFVLSGLVLIIWGKSLAPFTMVWEPPFSLRYLSSILMIPAFILLVAGNIPTSYIHWQLRNPMLLGVFIWGISHLWTNGDLASILLFGSFSLWSGLKFVTLRSNSKSALAPKLKWLWRDSIAVIVGAVIYFLVFINHGQLFGVGLALN</sequence>
<dbReference type="EMBL" id="NTJZ01000002">
    <property type="protein sequence ID" value="PDH34978.1"/>
    <property type="molecule type" value="Genomic_DNA"/>
</dbReference>
<protein>
    <submittedName>
        <fullName evidence="7">NnrU family protein</fullName>
    </submittedName>
</protein>
<organism evidence="7 8">
    <name type="scientific">OM182 bacterium MED-G28</name>
    <dbReference type="NCBI Taxonomy" id="1986256"/>
    <lineage>
        <taxon>Bacteria</taxon>
        <taxon>Pseudomonadati</taxon>
        <taxon>Pseudomonadota</taxon>
        <taxon>Gammaproteobacteria</taxon>
        <taxon>OMG group</taxon>
        <taxon>OM182 clade</taxon>
    </lineage>
</organism>